<name>D5ACP6_PICSI</name>
<keyword evidence="1" id="KW-0812">Transmembrane</keyword>
<organism evidence="2">
    <name type="scientific">Picea sitchensis</name>
    <name type="common">Sitka spruce</name>
    <name type="synonym">Pinus sitchensis</name>
    <dbReference type="NCBI Taxonomy" id="3332"/>
    <lineage>
        <taxon>Eukaryota</taxon>
        <taxon>Viridiplantae</taxon>
        <taxon>Streptophyta</taxon>
        <taxon>Embryophyta</taxon>
        <taxon>Tracheophyta</taxon>
        <taxon>Spermatophyta</taxon>
        <taxon>Pinopsida</taxon>
        <taxon>Pinidae</taxon>
        <taxon>Conifers I</taxon>
        <taxon>Pinales</taxon>
        <taxon>Pinaceae</taxon>
        <taxon>Picea</taxon>
    </lineage>
</organism>
<evidence type="ECO:0000313" key="2">
    <source>
        <dbReference type="EMBL" id="ADE77315.1"/>
    </source>
</evidence>
<evidence type="ECO:0000256" key="1">
    <source>
        <dbReference type="SAM" id="Phobius"/>
    </source>
</evidence>
<feature type="transmembrane region" description="Helical" evidence="1">
    <location>
        <begin position="12"/>
        <end position="33"/>
    </location>
</feature>
<dbReference type="AlphaFoldDB" id="D5ACP6"/>
<protein>
    <submittedName>
        <fullName evidence="2">Uncharacterized protein</fullName>
    </submittedName>
</protein>
<proteinExistence type="evidence at transcript level"/>
<accession>D5ACP6</accession>
<reference evidence="2" key="1">
    <citation type="submission" date="2010-04" db="EMBL/GenBank/DDBJ databases">
        <authorList>
            <person name="Reid K.E."/>
            <person name="Liao N."/>
            <person name="Chan S."/>
            <person name="Docking R."/>
            <person name="Taylor G."/>
            <person name="Moore R."/>
            <person name="Mayo M."/>
            <person name="Munro S."/>
            <person name="King J."/>
            <person name="Yanchuk A."/>
            <person name="Holt R."/>
            <person name="Jones S."/>
            <person name="Marra M."/>
            <person name="Ritland C.E."/>
            <person name="Ritland K."/>
            <person name="Bohlmann J."/>
        </authorList>
    </citation>
    <scope>NUCLEOTIDE SEQUENCE</scope>
    <source>
        <tissue evidence="2">Bud</tissue>
    </source>
</reference>
<dbReference type="EMBL" id="BT124034">
    <property type="protein sequence ID" value="ADE77315.1"/>
    <property type="molecule type" value="mRNA"/>
</dbReference>
<keyword evidence="1" id="KW-0472">Membrane</keyword>
<keyword evidence="1" id="KW-1133">Transmembrane helix</keyword>
<sequence length="51" mass="6085">MESHKQLLGYKVSSHLCFPASFLFTNSFIYHLLYKLSFLLRLWSMFHSSDI</sequence>